<accession>A0A2S5R8Q3</accession>
<comment type="caution">
    <text evidence="1">The sequence shown here is derived from an EMBL/GenBank/DDBJ whole genome shotgun (WGS) entry which is preliminary data.</text>
</comment>
<dbReference type="AlphaFoldDB" id="A0A2S5R8Q3"/>
<name>A0A2S5R8Q3_9PROT</name>
<dbReference type="EMBL" id="PHHC01000094">
    <property type="protein sequence ID" value="PPE03562.1"/>
    <property type="molecule type" value="Genomic_DNA"/>
</dbReference>
<dbReference type="Proteomes" id="UP000239425">
    <property type="component" value="Unassembled WGS sequence"/>
</dbReference>
<reference evidence="1 2" key="1">
    <citation type="submission" date="2017-11" db="EMBL/GenBank/DDBJ databases">
        <title>Comparative genomic analysis of Holospora spp., intranuclear symbionts of paramecia.</title>
        <authorList>
            <person name="Garushyants S.K."/>
            <person name="Beliavskaya A."/>
            <person name="Malko D.B."/>
            <person name="Logacheva M.D."/>
            <person name="Rautian M.S."/>
            <person name="Gelfand M.S."/>
        </authorList>
    </citation>
    <scope>NUCLEOTIDE SEQUENCE [LARGE SCALE GENOMIC DNA]</scope>
    <source>
        <strain evidence="2">02AZ16</strain>
    </source>
</reference>
<evidence type="ECO:0008006" key="3">
    <source>
        <dbReference type="Google" id="ProtNLM"/>
    </source>
</evidence>
<dbReference type="OrthoDB" id="9798237at2"/>
<protein>
    <recommendedName>
        <fullName evidence="3">Transposase</fullName>
    </recommendedName>
</protein>
<evidence type="ECO:0000313" key="2">
    <source>
        <dbReference type="Proteomes" id="UP000239425"/>
    </source>
</evidence>
<keyword evidence="2" id="KW-1185">Reference proteome</keyword>
<evidence type="ECO:0000313" key="1">
    <source>
        <dbReference type="EMBL" id="PPE03562.1"/>
    </source>
</evidence>
<gene>
    <name evidence="1" type="ORF">HCUR_00989</name>
</gene>
<organism evidence="1 2">
    <name type="scientific">Holospora curviuscula</name>
    <dbReference type="NCBI Taxonomy" id="1082868"/>
    <lineage>
        <taxon>Bacteria</taxon>
        <taxon>Pseudomonadati</taxon>
        <taxon>Pseudomonadota</taxon>
        <taxon>Alphaproteobacteria</taxon>
        <taxon>Holosporales</taxon>
        <taxon>Holosporaceae</taxon>
        <taxon>Holospora</taxon>
    </lineage>
</organism>
<proteinExistence type="predicted"/>
<sequence length="131" mass="15009">MLPKDFTPYFPVRSFYRRCRIKGIWEKVLSEFVKIRRIKAGGSEHPSYRRIDSHSVKTTGACEQRGIDGGKNLNAIVLWIHKAVHGTVDNANHSRGVKCFLRGSATLSDTQRRLRRCRVWKTHASVCGKRS</sequence>